<dbReference type="EMBL" id="KZ805304">
    <property type="protein sequence ID" value="PVI07452.1"/>
    <property type="molecule type" value="Genomic_DNA"/>
</dbReference>
<feature type="region of interest" description="Disordered" evidence="1">
    <location>
        <begin position="17"/>
        <end position="232"/>
    </location>
</feature>
<organism evidence="2 3">
    <name type="scientific">Periconia macrospinosa</name>
    <dbReference type="NCBI Taxonomy" id="97972"/>
    <lineage>
        <taxon>Eukaryota</taxon>
        <taxon>Fungi</taxon>
        <taxon>Dikarya</taxon>
        <taxon>Ascomycota</taxon>
        <taxon>Pezizomycotina</taxon>
        <taxon>Dothideomycetes</taxon>
        <taxon>Pleosporomycetidae</taxon>
        <taxon>Pleosporales</taxon>
        <taxon>Massarineae</taxon>
        <taxon>Periconiaceae</taxon>
        <taxon>Periconia</taxon>
    </lineage>
</organism>
<gene>
    <name evidence="2" type="ORF">DM02DRAFT_327085</name>
</gene>
<dbReference type="Proteomes" id="UP000244855">
    <property type="component" value="Unassembled WGS sequence"/>
</dbReference>
<feature type="compositionally biased region" description="Pro residues" evidence="1">
    <location>
        <begin position="199"/>
        <end position="208"/>
    </location>
</feature>
<feature type="compositionally biased region" description="Polar residues" evidence="1">
    <location>
        <begin position="88"/>
        <end position="98"/>
    </location>
</feature>
<feature type="compositionally biased region" description="Low complexity" evidence="1">
    <location>
        <begin position="67"/>
        <end position="87"/>
    </location>
</feature>
<reference evidence="2 3" key="1">
    <citation type="journal article" date="2018" name="Sci. Rep.">
        <title>Comparative genomics provides insights into the lifestyle and reveals functional heterogeneity of dark septate endophytic fungi.</title>
        <authorList>
            <person name="Knapp D.G."/>
            <person name="Nemeth J.B."/>
            <person name="Barry K."/>
            <person name="Hainaut M."/>
            <person name="Henrissat B."/>
            <person name="Johnson J."/>
            <person name="Kuo A."/>
            <person name="Lim J.H.P."/>
            <person name="Lipzen A."/>
            <person name="Nolan M."/>
            <person name="Ohm R.A."/>
            <person name="Tamas L."/>
            <person name="Grigoriev I.V."/>
            <person name="Spatafora J.W."/>
            <person name="Nagy L.G."/>
            <person name="Kovacs G.M."/>
        </authorList>
    </citation>
    <scope>NUCLEOTIDE SEQUENCE [LARGE SCALE GENOMIC DNA]</scope>
    <source>
        <strain evidence="2 3">DSE2036</strain>
    </source>
</reference>
<sequence>MSKPTTLRISAPFDARHVGGVSIPGATNPLRGTGPAPVPLEPDETPSHTFAATGNIEVPRRSNSIASSLSKPSLRLKTSLSLLRGRSQGNSPSPMSAHQNKKEGESPMEYTNSSPHHSSPVQSVRKGLSSSRRWQRIHRDEPTPVTSIIPPTTKAEVRPLHAEMSTRPLAPVPSRVDLAPPPKATPHEYRVQPLLESTPTPPPKPPKTQPVRPRRADSGTAIDLDGVSPSERPLGFQQIRAVPSLAERMALYKKTREYWATADHGLTDWVEKSRHPRKLPLFA</sequence>
<proteinExistence type="predicted"/>
<feature type="compositionally biased region" description="Low complexity" evidence="1">
    <location>
        <begin position="143"/>
        <end position="153"/>
    </location>
</feature>
<accession>A0A2V1EBB6</accession>
<evidence type="ECO:0000313" key="3">
    <source>
        <dbReference type="Proteomes" id="UP000244855"/>
    </source>
</evidence>
<keyword evidence="3" id="KW-1185">Reference proteome</keyword>
<name>A0A2V1EBB6_9PLEO</name>
<evidence type="ECO:0000256" key="1">
    <source>
        <dbReference type="SAM" id="MobiDB-lite"/>
    </source>
</evidence>
<evidence type="ECO:0000313" key="2">
    <source>
        <dbReference type="EMBL" id="PVI07452.1"/>
    </source>
</evidence>
<feature type="compositionally biased region" description="Low complexity" evidence="1">
    <location>
        <begin position="113"/>
        <end position="124"/>
    </location>
</feature>
<dbReference type="AlphaFoldDB" id="A0A2V1EBB6"/>
<protein>
    <submittedName>
        <fullName evidence="2">Uncharacterized protein</fullName>
    </submittedName>
</protein>
<dbReference type="OrthoDB" id="5151921at2759"/>